<accession>A0A1Y4PNS8</accession>
<dbReference type="AlphaFoldDB" id="A0A1Y4PNS8"/>
<dbReference type="Gene3D" id="3.90.550.10">
    <property type="entry name" value="Spore Coat Polysaccharide Biosynthesis Protein SpsA, Chain A"/>
    <property type="match status" value="1"/>
</dbReference>
<dbReference type="RefSeq" id="WP_087387781.1">
    <property type="nucleotide sequence ID" value="NZ_NFKX01000006.1"/>
</dbReference>
<evidence type="ECO:0000313" key="2">
    <source>
        <dbReference type="EMBL" id="KAA5385048.1"/>
    </source>
</evidence>
<dbReference type="InterPro" id="IPR001173">
    <property type="entry name" value="Glyco_trans_2-like"/>
</dbReference>
<proteinExistence type="predicted"/>
<evidence type="ECO:0000259" key="1">
    <source>
        <dbReference type="Pfam" id="PF00535"/>
    </source>
</evidence>
<dbReference type="GO" id="GO:0016758">
    <property type="term" value="F:hexosyltransferase activity"/>
    <property type="evidence" value="ECO:0007669"/>
    <property type="project" value="UniProtKB-ARBA"/>
</dbReference>
<evidence type="ECO:0000313" key="3">
    <source>
        <dbReference type="Proteomes" id="UP000347681"/>
    </source>
</evidence>
<dbReference type="InterPro" id="IPR029044">
    <property type="entry name" value="Nucleotide-diphossugar_trans"/>
</dbReference>
<sequence>MELVNGISVIVCCYNSAWIIERCLNALLAQQVPSSVLWEIIVVNNASTDDTERIANKVLQKGHISYQLINEPKAGLLNARKCGIRAARYSYTIFCDDDNVLCDIYVSTMYDQMEKDSGLGACGGLGIAEFQTASHPYVKKYIASYAIGSQLDNVKANFLYGAGICVRTLLLRKIYSNYDLLLTGRCGNLLLSGDDSEMTKLMVLENYRLSYTDDAKFYHVLPSKRLTYEYLMNMFKGFGLAYPILKAYDIALNGKNPSVYILFMYINILFNLLFNILLAVIKRKRVIWIFFWINAAKGLCYWGWNKLYYLSKSLKKY</sequence>
<comment type="caution">
    <text evidence="2">The sequence shown here is derived from an EMBL/GenBank/DDBJ whole genome shotgun (WGS) entry which is preliminary data.</text>
</comment>
<keyword evidence="2" id="KW-0808">Transferase</keyword>
<feature type="domain" description="Glycosyltransferase 2-like" evidence="1">
    <location>
        <begin position="8"/>
        <end position="150"/>
    </location>
</feature>
<dbReference type="EMBL" id="VVZB01000002">
    <property type="protein sequence ID" value="KAA5385048.1"/>
    <property type="molecule type" value="Genomic_DNA"/>
</dbReference>
<dbReference type="Proteomes" id="UP000347681">
    <property type="component" value="Unassembled WGS sequence"/>
</dbReference>
<reference evidence="2 3" key="1">
    <citation type="journal article" date="2019" name="Nat. Med.">
        <title>A library of human gut bacterial isolates paired with longitudinal multiomics data enables mechanistic microbiome research.</title>
        <authorList>
            <person name="Poyet M."/>
            <person name="Groussin M."/>
            <person name="Gibbons S.M."/>
            <person name="Avila-Pacheco J."/>
            <person name="Jiang X."/>
            <person name="Kearney S.M."/>
            <person name="Perrotta A.R."/>
            <person name="Berdy B."/>
            <person name="Zhao S."/>
            <person name="Lieberman T.D."/>
            <person name="Swanson P.K."/>
            <person name="Smith M."/>
            <person name="Roesemann S."/>
            <person name="Alexander J.E."/>
            <person name="Rich S.A."/>
            <person name="Livny J."/>
            <person name="Vlamakis H."/>
            <person name="Clish C."/>
            <person name="Bullock K."/>
            <person name="Deik A."/>
            <person name="Scott J."/>
            <person name="Pierce K.A."/>
            <person name="Xavier R.J."/>
            <person name="Alm E.J."/>
        </authorList>
    </citation>
    <scope>NUCLEOTIDE SEQUENCE [LARGE SCALE GENOMIC DNA]</scope>
    <source>
        <strain evidence="2 3">BIOML-A5</strain>
    </source>
</reference>
<dbReference type="SUPFAM" id="SSF53448">
    <property type="entry name" value="Nucleotide-diphospho-sugar transferases"/>
    <property type="match status" value="1"/>
</dbReference>
<gene>
    <name evidence="2" type="ORF">F2Y61_04205</name>
</gene>
<dbReference type="CDD" id="cd00761">
    <property type="entry name" value="Glyco_tranf_GTA_type"/>
    <property type="match status" value="1"/>
</dbReference>
<name>A0A1Y4PNS8_9BACT</name>
<organism evidence="2 3">
    <name type="scientific">Phocaeicola dorei</name>
    <dbReference type="NCBI Taxonomy" id="357276"/>
    <lineage>
        <taxon>Bacteria</taxon>
        <taxon>Pseudomonadati</taxon>
        <taxon>Bacteroidota</taxon>
        <taxon>Bacteroidia</taxon>
        <taxon>Bacteroidales</taxon>
        <taxon>Bacteroidaceae</taxon>
        <taxon>Phocaeicola</taxon>
    </lineage>
</organism>
<dbReference type="Pfam" id="PF00535">
    <property type="entry name" value="Glycos_transf_2"/>
    <property type="match status" value="1"/>
</dbReference>
<protein>
    <submittedName>
        <fullName evidence="2">Glycosyltransferase family 2 protein</fullName>
    </submittedName>
</protein>
<dbReference type="PANTHER" id="PTHR22916">
    <property type="entry name" value="GLYCOSYLTRANSFERASE"/>
    <property type="match status" value="1"/>
</dbReference>